<evidence type="ECO:0000259" key="4">
    <source>
        <dbReference type="Pfam" id="PF14257"/>
    </source>
</evidence>
<reference evidence="5 6" key="1">
    <citation type="submission" date="2023-08" db="EMBL/GenBank/DDBJ databases">
        <authorList>
            <person name="Park J.-S."/>
        </authorList>
    </citation>
    <scope>NUCLEOTIDE SEQUENCE [LARGE SCALE GENOMIC DNA]</scope>
    <source>
        <strain evidence="5 6">2205SS18-9</strain>
    </source>
</reference>
<feature type="transmembrane region" description="Helical" evidence="2">
    <location>
        <begin position="254"/>
        <end position="286"/>
    </location>
</feature>
<keyword evidence="3" id="KW-0732">Signal</keyword>
<organism evidence="5 6">
    <name type="scientific">Chengkuizengella axinellae</name>
    <dbReference type="NCBI Taxonomy" id="3064388"/>
    <lineage>
        <taxon>Bacteria</taxon>
        <taxon>Bacillati</taxon>
        <taxon>Bacillota</taxon>
        <taxon>Bacilli</taxon>
        <taxon>Bacillales</taxon>
        <taxon>Paenibacillaceae</taxon>
        <taxon>Chengkuizengella</taxon>
    </lineage>
</organism>
<keyword evidence="2" id="KW-1133">Transmembrane helix</keyword>
<dbReference type="InterPro" id="IPR025645">
    <property type="entry name" value="DUF4349"/>
</dbReference>
<gene>
    <name evidence="5" type="ORF">Q5Y73_16030</name>
</gene>
<dbReference type="Pfam" id="PF14257">
    <property type="entry name" value="DUF4349"/>
    <property type="match status" value="1"/>
</dbReference>
<keyword evidence="1" id="KW-0175">Coiled coil</keyword>
<feature type="signal peptide" evidence="3">
    <location>
        <begin position="1"/>
        <end position="24"/>
    </location>
</feature>
<name>A0ABT9J1X6_9BACL</name>
<dbReference type="EMBL" id="JAVAMP010000008">
    <property type="protein sequence ID" value="MDP5275620.1"/>
    <property type="molecule type" value="Genomic_DNA"/>
</dbReference>
<dbReference type="PROSITE" id="PS51257">
    <property type="entry name" value="PROKAR_LIPOPROTEIN"/>
    <property type="match status" value="1"/>
</dbReference>
<keyword evidence="6" id="KW-1185">Reference proteome</keyword>
<feature type="chain" id="PRO_5045881140" evidence="3">
    <location>
        <begin position="25"/>
        <end position="308"/>
    </location>
</feature>
<evidence type="ECO:0000256" key="2">
    <source>
        <dbReference type="SAM" id="Phobius"/>
    </source>
</evidence>
<evidence type="ECO:0000313" key="5">
    <source>
        <dbReference type="EMBL" id="MDP5275620.1"/>
    </source>
</evidence>
<feature type="coiled-coil region" evidence="1">
    <location>
        <begin position="178"/>
        <end position="205"/>
    </location>
</feature>
<feature type="domain" description="DUF4349" evidence="4">
    <location>
        <begin position="68"/>
        <end position="281"/>
    </location>
</feature>
<accession>A0ABT9J1X6</accession>
<sequence>MKKIWLVFMLGMVSALLVSCSSSEKFPNTENSVEYDMEVPAEEAAFSNESTIEHNQVEAASEGQTSERMIIYNAHLSIKVEDYLQTQQKIEQILLEMNGYIVNSSVNRHSEENIRAELDVRIPQEQFTIFLDEVETLSLKVNNRNITGTDVTEEYVDLEARLKSKSVVEERLLGFMENADKTEDLLKISEDLSQIQEEIERIKGRMIYLQNHSALASVSISINEEKIIVPELNNEELNVWTKTKEQFVNSLNGLIYFFSNLFIFLIGNSPVFIILSLIIIGILFIIRRYRNKENVMESNSIDKDNKKP</sequence>
<keyword evidence="2" id="KW-0812">Transmembrane</keyword>
<evidence type="ECO:0000256" key="1">
    <source>
        <dbReference type="SAM" id="Coils"/>
    </source>
</evidence>
<dbReference type="Proteomes" id="UP001231941">
    <property type="component" value="Unassembled WGS sequence"/>
</dbReference>
<protein>
    <submittedName>
        <fullName evidence="5">DUF4349 domain-containing protein</fullName>
    </submittedName>
</protein>
<evidence type="ECO:0000256" key="3">
    <source>
        <dbReference type="SAM" id="SignalP"/>
    </source>
</evidence>
<evidence type="ECO:0000313" key="6">
    <source>
        <dbReference type="Proteomes" id="UP001231941"/>
    </source>
</evidence>
<dbReference type="RefSeq" id="WP_305992926.1">
    <property type="nucleotide sequence ID" value="NZ_JAVAMP010000008.1"/>
</dbReference>
<keyword evidence="2" id="KW-0472">Membrane</keyword>
<comment type="caution">
    <text evidence="5">The sequence shown here is derived from an EMBL/GenBank/DDBJ whole genome shotgun (WGS) entry which is preliminary data.</text>
</comment>
<proteinExistence type="predicted"/>